<dbReference type="Proteomes" id="UP000095286">
    <property type="component" value="Unplaced"/>
</dbReference>
<reference evidence="2" key="1">
    <citation type="submission" date="2016-11" db="UniProtKB">
        <authorList>
            <consortium name="WormBaseParasite"/>
        </authorList>
    </citation>
    <scope>IDENTIFICATION</scope>
    <source>
        <strain evidence="2">KR3021</strain>
    </source>
</reference>
<evidence type="ECO:0000313" key="2">
    <source>
        <dbReference type="WBParaSite" id="RSKR_0001098800.1"/>
    </source>
</evidence>
<organism evidence="1 2">
    <name type="scientific">Rhabditophanes sp. KR3021</name>
    <dbReference type="NCBI Taxonomy" id="114890"/>
    <lineage>
        <taxon>Eukaryota</taxon>
        <taxon>Metazoa</taxon>
        <taxon>Ecdysozoa</taxon>
        <taxon>Nematoda</taxon>
        <taxon>Chromadorea</taxon>
        <taxon>Rhabditida</taxon>
        <taxon>Tylenchina</taxon>
        <taxon>Panagrolaimomorpha</taxon>
        <taxon>Strongyloidoidea</taxon>
        <taxon>Alloionematidae</taxon>
        <taxon>Rhabditophanes</taxon>
    </lineage>
</organism>
<proteinExistence type="predicted"/>
<evidence type="ECO:0000313" key="1">
    <source>
        <dbReference type="Proteomes" id="UP000095286"/>
    </source>
</evidence>
<name>A0AC35UF44_9BILA</name>
<protein>
    <submittedName>
        <fullName evidence="2">BTB domain-containing protein</fullName>
    </submittedName>
</protein>
<sequence>MLKSLCNSSLFKKLGSKKTQDESLNDTKRSSGSSFFGRSNKTSLSDVSINSNVHRFLDSNESVLDKECPYTHVSDAHILKILKLLSYDLIMKLKKEGGSRIVNIIDRHFNELQKLVIADALFVGAVNFDELKNESLIAATSFYLVTEDMCKLGINERLSFAMSTEETIEYLKYVSITNSINFQNIIFDDVLTTTIKRTCKLPLTELNLAQCILSTQVTQFHLFIKRYQIKRVEINACFLEDYRFLSNELFIQNTQLTDFLYYDDANLTYAPFLTDYVLKVWAVSPTYPHNLNLQNVKSNFTTNGIVHLVTSMAIPNYKKKLHTTFEIGFISDSMEKLTCGLDSLSGMTIDYLVKTKCKTDQVLVRLFLYNDQFTMTPIKTKPRIHRDADDEKSVKRRDKNSNLTYEQIDAHIRNNRPLIKDIPLIDGDYSKEISRLLNDVYISDVLQGNLTQPKEEIANSYSTGFYSNPKQENFQSSPLNINTNNSSSNDSGNSYASPSHNINRSNSSNYANSQSSSIYSNNNPPRSYTFNPPSQRNPIPRPNLFNTNDMLNNKSKDDLNIYFPSDCDPMDGLDLITPQREFPYNAQTFDVAYEKLNNRGFEGFTGFPEATFDPVASANYNNRGNEMYFNTSPLPNSSSSHNIHYQNFEQPQQSGLLQTYPVSCHQPTTTTSYGTNLSSSTLNTNYKNSCQVSPFNNQPQPVDAYPTTSVFSTSTYNQQQQYTYNSSSVVRPSFGTGFDVNPRRQQYQVVDYPVDVETPGMCDLEIESNLQQFQRMQFP</sequence>
<dbReference type="WBParaSite" id="RSKR_0001098800.1">
    <property type="protein sequence ID" value="RSKR_0001098800.1"/>
    <property type="gene ID" value="RSKR_0001098800"/>
</dbReference>
<accession>A0AC35UF44</accession>